<feature type="domain" description="Nudix hydrolase" evidence="13">
    <location>
        <begin position="2"/>
        <end position="128"/>
    </location>
</feature>
<evidence type="ECO:0000256" key="8">
    <source>
        <dbReference type="ARBA" id="ARBA00022842"/>
    </source>
</evidence>
<gene>
    <name evidence="14" type="ORF">SAMN05878443_0886</name>
</gene>
<evidence type="ECO:0000256" key="3">
    <source>
        <dbReference type="ARBA" id="ARBA00022457"/>
    </source>
</evidence>
<dbReference type="PROSITE" id="PS51462">
    <property type="entry name" value="NUDIX"/>
    <property type="match status" value="1"/>
</dbReference>
<dbReference type="InterPro" id="IPR000086">
    <property type="entry name" value="NUDIX_hydrolase_dom"/>
</dbReference>
<dbReference type="InterPro" id="IPR020084">
    <property type="entry name" value="NUDIX_hydrolase_CS"/>
</dbReference>
<dbReference type="InterPro" id="IPR020476">
    <property type="entry name" value="Nudix_hydrolase"/>
</dbReference>
<dbReference type="EC" id="3.6.1.55" evidence="11"/>
<protein>
    <recommendedName>
        <fullName evidence="11">8-oxo-dGTP diphosphatase</fullName>
        <ecNumber evidence="11">3.6.1.55</ecNumber>
    </recommendedName>
</protein>
<comment type="cofactor">
    <cofactor evidence="1">
        <name>Mg(2+)</name>
        <dbReference type="ChEBI" id="CHEBI:18420"/>
    </cofactor>
</comment>
<comment type="catalytic activity">
    <reaction evidence="10">
        <text>8-oxo-dGTP + H2O = 8-oxo-dGMP + diphosphate + H(+)</text>
        <dbReference type="Rhea" id="RHEA:31575"/>
        <dbReference type="ChEBI" id="CHEBI:15377"/>
        <dbReference type="ChEBI" id="CHEBI:15378"/>
        <dbReference type="ChEBI" id="CHEBI:33019"/>
        <dbReference type="ChEBI" id="CHEBI:63224"/>
        <dbReference type="ChEBI" id="CHEBI:77896"/>
        <dbReference type="EC" id="3.6.1.55"/>
    </reaction>
</comment>
<dbReference type="AlphaFoldDB" id="A0A1N6FXN4"/>
<dbReference type="GO" id="GO:0008413">
    <property type="term" value="F:8-oxo-7,8-dihydroguanosine triphosphate pyrophosphatase activity"/>
    <property type="evidence" value="ECO:0007669"/>
    <property type="project" value="TreeGrafter"/>
</dbReference>
<dbReference type="GO" id="GO:0035539">
    <property type="term" value="F:8-oxo-7,8-dihydrodeoxyguanosine triphosphate pyrophosphatase activity"/>
    <property type="evidence" value="ECO:0007669"/>
    <property type="project" value="UniProtKB-EC"/>
</dbReference>
<name>A0A1N6FXN4_9LACT</name>
<evidence type="ECO:0000256" key="6">
    <source>
        <dbReference type="ARBA" id="ARBA00022763"/>
    </source>
</evidence>
<evidence type="ECO:0000256" key="2">
    <source>
        <dbReference type="ARBA" id="ARBA00005582"/>
    </source>
</evidence>
<dbReference type="eggNOG" id="COG1051">
    <property type="taxonomic scope" value="Bacteria"/>
</dbReference>
<comment type="similarity">
    <text evidence="2 12">Belongs to the Nudix hydrolase family.</text>
</comment>
<organism evidence="14 15">
    <name type="scientific">Carnobacterium alterfunditum</name>
    <dbReference type="NCBI Taxonomy" id="28230"/>
    <lineage>
        <taxon>Bacteria</taxon>
        <taxon>Bacillati</taxon>
        <taxon>Bacillota</taxon>
        <taxon>Bacilli</taxon>
        <taxon>Lactobacillales</taxon>
        <taxon>Carnobacteriaceae</taxon>
        <taxon>Carnobacterium</taxon>
    </lineage>
</organism>
<proteinExistence type="inferred from homology"/>
<dbReference type="STRING" id="28230.SAMN05878443_0886"/>
<evidence type="ECO:0000313" key="14">
    <source>
        <dbReference type="EMBL" id="SIO00028.1"/>
    </source>
</evidence>
<reference evidence="15" key="1">
    <citation type="submission" date="2016-11" db="EMBL/GenBank/DDBJ databases">
        <authorList>
            <person name="Varghese N."/>
            <person name="Submissions S."/>
        </authorList>
    </citation>
    <scope>NUCLEOTIDE SEQUENCE [LARGE SCALE GENOMIC DNA]</scope>
    <source>
        <strain evidence="15">313</strain>
    </source>
</reference>
<dbReference type="PANTHER" id="PTHR47707:SF1">
    <property type="entry name" value="NUDIX HYDROLASE FAMILY PROTEIN"/>
    <property type="match status" value="1"/>
</dbReference>
<dbReference type="PROSITE" id="PS00893">
    <property type="entry name" value="NUDIX_BOX"/>
    <property type="match status" value="1"/>
</dbReference>
<dbReference type="GO" id="GO:0044716">
    <property type="term" value="F:8-oxo-GDP phosphatase activity"/>
    <property type="evidence" value="ECO:0007669"/>
    <property type="project" value="TreeGrafter"/>
</dbReference>
<keyword evidence="5" id="KW-0479">Metal-binding</keyword>
<evidence type="ECO:0000256" key="9">
    <source>
        <dbReference type="ARBA" id="ARBA00023204"/>
    </source>
</evidence>
<evidence type="ECO:0000256" key="5">
    <source>
        <dbReference type="ARBA" id="ARBA00022723"/>
    </source>
</evidence>
<dbReference type="Pfam" id="PF00293">
    <property type="entry name" value="NUDIX"/>
    <property type="match status" value="1"/>
</dbReference>
<dbReference type="PANTHER" id="PTHR47707">
    <property type="entry name" value="8-OXO-DGTP DIPHOSPHATASE"/>
    <property type="match status" value="1"/>
</dbReference>
<sequence length="133" mass="15054">MKAIDVVGAIIIKNGMVLCAQRGEERSLAHMWEFPGGKIEVGETPHEALIRELREELRIEVDVQFEKFEVTSYQYDFGLVNLTTFVCSLKKGTPQLSEHSAVEWLKPVELNSLQWAPADIPAVEKLMKEKVSL</sequence>
<evidence type="ECO:0000256" key="11">
    <source>
        <dbReference type="ARBA" id="ARBA00038905"/>
    </source>
</evidence>
<evidence type="ECO:0000313" key="15">
    <source>
        <dbReference type="Proteomes" id="UP000184758"/>
    </source>
</evidence>
<dbReference type="SUPFAM" id="SSF55811">
    <property type="entry name" value="Nudix"/>
    <property type="match status" value="1"/>
</dbReference>
<keyword evidence="6" id="KW-0227">DNA damage</keyword>
<evidence type="ECO:0000259" key="13">
    <source>
        <dbReference type="PROSITE" id="PS51462"/>
    </source>
</evidence>
<dbReference type="RefSeq" id="WP_034547694.1">
    <property type="nucleotide sequence ID" value="NZ_FSRN01000001.1"/>
</dbReference>
<evidence type="ECO:0000256" key="4">
    <source>
        <dbReference type="ARBA" id="ARBA00022705"/>
    </source>
</evidence>
<dbReference type="EMBL" id="FSRN01000001">
    <property type="protein sequence ID" value="SIO00028.1"/>
    <property type="molecule type" value="Genomic_DNA"/>
</dbReference>
<keyword evidence="4" id="KW-0235">DNA replication</keyword>
<keyword evidence="8" id="KW-0460">Magnesium</keyword>
<dbReference type="CDD" id="cd03425">
    <property type="entry name" value="NUDIX_MutT_NudA_like"/>
    <property type="match status" value="1"/>
</dbReference>
<evidence type="ECO:0000256" key="12">
    <source>
        <dbReference type="RuleBase" id="RU003476"/>
    </source>
</evidence>
<dbReference type="InterPro" id="IPR015797">
    <property type="entry name" value="NUDIX_hydrolase-like_dom_sf"/>
</dbReference>
<keyword evidence="3" id="KW-0515">Mutator protein</keyword>
<dbReference type="GO" id="GO:0046872">
    <property type="term" value="F:metal ion binding"/>
    <property type="evidence" value="ECO:0007669"/>
    <property type="project" value="UniProtKB-KW"/>
</dbReference>
<dbReference type="Gene3D" id="3.90.79.10">
    <property type="entry name" value="Nucleoside Triphosphate Pyrophosphohydrolase"/>
    <property type="match status" value="1"/>
</dbReference>
<dbReference type="Proteomes" id="UP000184758">
    <property type="component" value="Unassembled WGS sequence"/>
</dbReference>
<keyword evidence="15" id="KW-1185">Reference proteome</keyword>
<keyword evidence="7 12" id="KW-0378">Hydrolase</keyword>
<dbReference type="GO" id="GO:0044715">
    <property type="term" value="F:8-oxo-dGDP phosphatase activity"/>
    <property type="evidence" value="ECO:0007669"/>
    <property type="project" value="TreeGrafter"/>
</dbReference>
<dbReference type="GO" id="GO:0006281">
    <property type="term" value="P:DNA repair"/>
    <property type="evidence" value="ECO:0007669"/>
    <property type="project" value="UniProtKB-KW"/>
</dbReference>
<dbReference type="PRINTS" id="PR00502">
    <property type="entry name" value="NUDIXFAMILY"/>
</dbReference>
<dbReference type="InterPro" id="IPR047127">
    <property type="entry name" value="MutT-like"/>
</dbReference>
<keyword evidence="9" id="KW-0234">DNA repair</keyword>
<evidence type="ECO:0000256" key="7">
    <source>
        <dbReference type="ARBA" id="ARBA00022801"/>
    </source>
</evidence>
<evidence type="ECO:0000256" key="1">
    <source>
        <dbReference type="ARBA" id="ARBA00001946"/>
    </source>
</evidence>
<dbReference type="GO" id="GO:0006260">
    <property type="term" value="P:DNA replication"/>
    <property type="evidence" value="ECO:0007669"/>
    <property type="project" value="UniProtKB-KW"/>
</dbReference>
<accession>A0A1N6FXN4</accession>
<evidence type="ECO:0000256" key="10">
    <source>
        <dbReference type="ARBA" id="ARBA00035861"/>
    </source>
</evidence>